<evidence type="ECO:0000256" key="1">
    <source>
        <dbReference type="ARBA" id="ARBA00023015"/>
    </source>
</evidence>
<dbReference type="EMBL" id="JBHRTB010000010">
    <property type="protein sequence ID" value="MFC3142269.1"/>
    <property type="molecule type" value="Genomic_DNA"/>
</dbReference>
<keyword evidence="2 4" id="KW-0238">DNA-binding</keyword>
<evidence type="ECO:0000313" key="6">
    <source>
        <dbReference type="EMBL" id="MFC3142269.1"/>
    </source>
</evidence>
<protein>
    <submittedName>
        <fullName evidence="6">TetR/AcrR family transcriptional regulator</fullName>
    </submittedName>
</protein>
<evidence type="ECO:0000256" key="3">
    <source>
        <dbReference type="ARBA" id="ARBA00023163"/>
    </source>
</evidence>
<evidence type="ECO:0000259" key="5">
    <source>
        <dbReference type="PROSITE" id="PS50977"/>
    </source>
</evidence>
<dbReference type="InterPro" id="IPR009057">
    <property type="entry name" value="Homeodomain-like_sf"/>
</dbReference>
<dbReference type="PROSITE" id="PS50977">
    <property type="entry name" value="HTH_TETR_2"/>
    <property type="match status" value="1"/>
</dbReference>
<dbReference type="PANTHER" id="PTHR30055:SF240">
    <property type="entry name" value="HTH-TYPE TRANSCRIPTIONAL REGULATOR ACRR"/>
    <property type="match status" value="1"/>
</dbReference>
<accession>A0ABV7GPV0</accession>
<name>A0ABV7GPV0_9RHOB</name>
<comment type="caution">
    <text evidence="6">The sequence shown here is derived from an EMBL/GenBank/DDBJ whole genome shotgun (WGS) entry which is preliminary data.</text>
</comment>
<dbReference type="PROSITE" id="PS01081">
    <property type="entry name" value="HTH_TETR_1"/>
    <property type="match status" value="1"/>
</dbReference>
<dbReference type="Proteomes" id="UP001595632">
    <property type="component" value="Unassembled WGS sequence"/>
</dbReference>
<dbReference type="InterPro" id="IPR001647">
    <property type="entry name" value="HTH_TetR"/>
</dbReference>
<dbReference type="SUPFAM" id="SSF48498">
    <property type="entry name" value="Tetracyclin repressor-like, C-terminal domain"/>
    <property type="match status" value="1"/>
</dbReference>
<dbReference type="InterPro" id="IPR036271">
    <property type="entry name" value="Tet_transcr_reg_TetR-rel_C_sf"/>
</dbReference>
<evidence type="ECO:0000256" key="2">
    <source>
        <dbReference type="ARBA" id="ARBA00023125"/>
    </source>
</evidence>
<sequence length="206" mass="22410">MTRRDTRPGPGRPPNMEDPVAAIREAAAALFADKGYDGTSLQDVAGTVGITKAGLYHYFPTKQALYQSIVLATLQDLRREVEMAVAAADTAEARLLGFMAAHARFFQQNRDRYRASFFGRTDGDPDRFSPDELSARKAYVRCLETVLTDGVADGSLAVADVPTFARGILGMLNWMARWYSEDGPLSAVEIAESYGRTLVAGLAAKP</sequence>
<dbReference type="Pfam" id="PF00440">
    <property type="entry name" value="TetR_N"/>
    <property type="match status" value="1"/>
</dbReference>
<dbReference type="InterPro" id="IPR041490">
    <property type="entry name" value="KstR2_TetR_C"/>
</dbReference>
<feature type="domain" description="HTH tetR-type" evidence="5">
    <location>
        <begin position="17"/>
        <end position="77"/>
    </location>
</feature>
<organism evidence="6 7">
    <name type="scientific">Psychromarinibacter halotolerans</name>
    <dbReference type="NCBI Taxonomy" id="1775175"/>
    <lineage>
        <taxon>Bacteria</taxon>
        <taxon>Pseudomonadati</taxon>
        <taxon>Pseudomonadota</taxon>
        <taxon>Alphaproteobacteria</taxon>
        <taxon>Rhodobacterales</taxon>
        <taxon>Paracoccaceae</taxon>
        <taxon>Psychromarinibacter</taxon>
    </lineage>
</organism>
<dbReference type="PRINTS" id="PR00455">
    <property type="entry name" value="HTHTETR"/>
</dbReference>
<keyword evidence="1" id="KW-0805">Transcription regulation</keyword>
<dbReference type="Gene3D" id="1.10.357.10">
    <property type="entry name" value="Tetracycline Repressor, domain 2"/>
    <property type="match status" value="1"/>
</dbReference>
<keyword evidence="7" id="KW-1185">Reference proteome</keyword>
<evidence type="ECO:0000313" key="7">
    <source>
        <dbReference type="Proteomes" id="UP001595632"/>
    </source>
</evidence>
<gene>
    <name evidence="6" type="ORF">ACFOGP_06090</name>
</gene>
<feature type="DNA-binding region" description="H-T-H motif" evidence="4">
    <location>
        <begin position="40"/>
        <end position="59"/>
    </location>
</feature>
<dbReference type="Gene3D" id="1.10.10.60">
    <property type="entry name" value="Homeodomain-like"/>
    <property type="match status" value="1"/>
</dbReference>
<dbReference type="SUPFAM" id="SSF46689">
    <property type="entry name" value="Homeodomain-like"/>
    <property type="match status" value="1"/>
</dbReference>
<keyword evidence="3" id="KW-0804">Transcription</keyword>
<reference evidence="7" key="1">
    <citation type="journal article" date="2019" name="Int. J. Syst. Evol. Microbiol.">
        <title>The Global Catalogue of Microorganisms (GCM) 10K type strain sequencing project: providing services to taxonomists for standard genome sequencing and annotation.</title>
        <authorList>
            <consortium name="The Broad Institute Genomics Platform"/>
            <consortium name="The Broad Institute Genome Sequencing Center for Infectious Disease"/>
            <person name="Wu L."/>
            <person name="Ma J."/>
        </authorList>
    </citation>
    <scope>NUCLEOTIDE SEQUENCE [LARGE SCALE GENOMIC DNA]</scope>
    <source>
        <strain evidence="7">KCTC 52366</strain>
    </source>
</reference>
<proteinExistence type="predicted"/>
<dbReference type="InterPro" id="IPR050109">
    <property type="entry name" value="HTH-type_TetR-like_transc_reg"/>
</dbReference>
<evidence type="ECO:0000256" key="4">
    <source>
        <dbReference type="PROSITE-ProRule" id="PRU00335"/>
    </source>
</evidence>
<dbReference type="PANTHER" id="PTHR30055">
    <property type="entry name" value="HTH-TYPE TRANSCRIPTIONAL REGULATOR RUTR"/>
    <property type="match status" value="1"/>
</dbReference>
<dbReference type="RefSeq" id="WP_275634072.1">
    <property type="nucleotide sequence ID" value="NZ_JARGYD010000007.1"/>
</dbReference>
<dbReference type="InterPro" id="IPR023772">
    <property type="entry name" value="DNA-bd_HTH_TetR-type_CS"/>
</dbReference>
<dbReference type="Pfam" id="PF17932">
    <property type="entry name" value="TetR_C_24"/>
    <property type="match status" value="1"/>
</dbReference>